<evidence type="ECO:0000256" key="10">
    <source>
        <dbReference type="RuleBase" id="RU000589"/>
    </source>
</evidence>
<evidence type="ECO:0000256" key="3">
    <source>
        <dbReference type="ARBA" id="ARBA00007786"/>
    </source>
</evidence>
<keyword evidence="10" id="KW-0732">Signal</keyword>
<evidence type="ECO:0000256" key="8">
    <source>
        <dbReference type="ARBA" id="ARBA00047928"/>
    </source>
</evidence>
<dbReference type="PANTHER" id="PTHR31707">
    <property type="entry name" value="PECTINESTERASE"/>
    <property type="match status" value="1"/>
</dbReference>
<feature type="domain" description="Pectinesterase inhibitor" evidence="11">
    <location>
        <begin position="22"/>
        <end position="171"/>
    </location>
</feature>
<reference evidence="12 13" key="1">
    <citation type="submission" date="2024-04" db="EMBL/GenBank/DDBJ databases">
        <title>The reference genome of an endangered Asteraceae, Deinandra increscens subsp. villosa, native to the Central Coast of California.</title>
        <authorList>
            <person name="Guilliams M."/>
            <person name="Hasenstab-Lehman K."/>
            <person name="Meyer R."/>
            <person name="Mcevoy S."/>
        </authorList>
    </citation>
    <scope>NUCLEOTIDE SEQUENCE [LARGE SCALE GENOMIC DNA]</scope>
    <source>
        <tissue evidence="12">Leaf</tissue>
    </source>
</reference>
<comment type="similarity">
    <text evidence="2">In the N-terminal section; belongs to the PMEI family.</text>
</comment>
<feature type="chain" id="PRO_5042663072" description="Pectinesterase" evidence="10">
    <location>
        <begin position="23"/>
        <end position="438"/>
    </location>
</feature>
<dbReference type="InterPro" id="IPR035513">
    <property type="entry name" value="Invertase/methylesterase_inhib"/>
</dbReference>
<evidence type="ECO:0000256" key="6">
    <source>
        <dbReference type="ARBA" id="ARBA00023085"/>
    </source>
</evidence>
<evidence type="ECO:0000256" key="2">
    <source>
        <dbReference type="ARBA" id="ARBA00006027"/>
    </source>
</evidence>
<accession>A0AAP0DDW8</accession>
<feature type="signal peptide" evidence="10">
    <location>
        <begin position="1"/>
        <end position="22"/>
    </location>
</feature>
<keyword evidence="13" id="KW-1185">Reference proteome</keyword>
<evidence type="ECO:0000256" key="5">
    <source>
        <dbReference type="ARBA" id="ARBA00022801"/>
    </source>
</evidence>
<dbReference type="InterPro" id="IPR012334">
    <property type="entry name" value="Pectin_lyas_fold"/>
</dbReference>
<dbReference type="Gene3D" id="2.160.20.10">
    <property type="entry name" value="Single-stranded right-handed beta-helix, Pectin lyase-like"/>
    <property type="match status" value="1"/>
</dbReference>
<keyword evidence="6 10" id="KW-0063">Aspartyl esterase</keyword>
<dbReference type="SUPFAM" id="SSF51126">
    <property type="entry name" value="Pectin lyase-like"/>
    <property type="match status" value="1"/>
</dbReference>
<dbReference type="InterPro" id="IPR033131">
    <property type="entry name" value="Pectinesterase_Asp_AS"/>
</dbReference>
<dbReference type="GO" id="GO:0042545">
    <property type="term" value="P:cell wall modification"/>
    <property type="evidence" value="ECO:0007669"/>
    <property type="project" value="UniProtKB-UniRule"/>
</dbReference>
<dbReference type="Gene3D" id="1.20.140.40">
    <property type="entry name" value="Invertase/pectin methylesterase inhibitor family protein"/>
    <property type="match status" value="1"/>
</dbReference>
<dbReference type="Pfam" id="PF04043">
    <property type="entry name" value="PMEI"/>
    <property type="match status" value="1"/>
</dbReference>
<dbReference type="GO" id="GO:0004857">
    <property type="term" value="F:enzyme inhibitor activity"/>
    <property type="evidence" value="ECO:0007669"/>
    <property type="project" value="InterPro"/>
</dbReference>
<dbReference type="PROSITE" id="PS00503">
    <property type="entry name" value="PECTINESTERASE_2"/>
    <property type="match status" value="1"/>
</dbReference>
<dbReference type="InterPro" id="IPR006501">
    <property type="entry name" value="Pectinesterase_inhib_dom"/>
</dbReference>
<dbReference type="InterPro" id="IPR000070">
    <property type="entry name" value="Pectinesterase_cat"/>
</dbReference>
<proteinExistence type="inferred from homology"/>
<evidence type="ECO:0000256" key="9">
    <source>
        <dbReference type="PROSITE-ProRule" id="PRU10040"/>
    </source>
</evidence>
<evidence type="ECO:0000256" key="7">
    <source>
        <dbReference type="ARBA" id="ARBA00023316"/>
    </source>
</evidence>
<evidence type="ECO:0000259" key="11">
    <source>
        <dbReference type="SMART" id="SM00856"/>
    </source>
</evidence>
<dbReference type="GO" id="GO:0030599">
    <property type="term" value="F:pectinesterase activity"/>
    <property type="evidence" value="ECO:0007669"/>
    <property type="project" value="UniProtKB-UniRule"/>
</dbReference>
<comment type="catalytic activity">
    <reaction evidence="8 10">
        <text>[(1-&gt;4)-alpha-D-galacturonosyl methyl ester](n) + n H2O = [(1-&gt;4)-alpha-D-galacturonosyl](n) + n methanol + n H(+)</text>
        <dbReference type="Rhea" id="RHEA:22380"/>
        <dbReference type="Rhea" id="RHEA-COMP:14570"/>
        <dbReference type="Rhea" id="RHEA-COMP:14573"/>
        <dbReference type="ChEBI" id="CHEBI:15377"/>
        <dbReference type="ChEBI" id="CHEBI:15378"/>
        <dbReference type="ChEBI" id="CHEBI:17790"/>
        <dbReference type="ChEBI" id="CHEBI:140522"/>
        <dbReference type="ChEBI" id="CHEBI:140523"/>
        <dbReference type="EC" id="3.1.1.11"/>
    </reaction>
</comment>
<dbReference type="EC" id="3.1.1.11" evidence="4 10"/>
<dbReference type="CDD" id="cd15798">
    <property type="entry name" value="PMEI-like_3"/>
    <property type="match status" value="1"/>
</dbReference>
<dbReference type="SMART" id="SM00856">
    <property type="entry name" value="PMEI"/>
    <property type="match status" value="1"/>
</dbReference>
<comment type="caution">
    <text evidence="12">The sequence shown here is derived from an EMBL/GenBank/DDBJ whole genome shotgun (WGS) entry which is preliminary data.</text>
</comment>
<gene>
    <name evidence="12" type="ORF">SSX86_009748</name>
</gene>
<evidence type="ECO:0000256" key="1">
    <source>
        <dbReference type="ARBA" id="ARBA00005184"/>
    </source>
</evidence>
<dbReference type="AlphaFoldDB" id="A0AAP0DDW8"/>
<evidence type="ECO:0000256" key="4">
    <source>
        <dbReference type="ARBA" id="ARBA00013229"/>
    </source>
</evidence>
<organism evidence="12 13">
    <name type="scientific">Deinandra increscens subsp. villosa</name>
    <dbReference type="NCBI Taxonomy" id="3103831"/>
    <lineage>
        <taxon>Eukaryota</taxon>
        <taxon>Viridiplantae</taxon>
        <taxon>Streptophyta</taxon>
        <taxon>Embryophyta</taxon>
        <taxon>Tracheophyta</taxon>
        <taxon>Spermatophyta</taxon>
        <taxon>Magnoliopsida</taxon>
        <taxon>eudicotyledons</taxon>
        <taxon>Gunneridae</taxon>
        <taxon>Pentapetalae</taxon>
        <taxon>asterids</taxon>
        <taxon>campanulids</taxon>
        <taxon>Asterales</taxon>
        <taxon>Asteraceae</taxon>
        <taxon>Asteroideae</taxon>
        <taxon>Heliantheae alliance</taxon>
        <taxon>Madieae</taxon>
        <taxon>Madiinae</taxon>
        <taxon>Deinandra</taxon>
    </lineage>
</organism>
<protein>
    <recommendedName>
        <fullName evidence="4 10">Pectinesterase</fullName>
        <ecNumber evidence="4 10">3.1.1.11</ecNumber>
    </recommendedName>
</protein>
<feature type="active site" evidence="9">
    <location>
        <position position="356"/>
    </location>
</feature>
<comment type="pathway">
    <text evidence="1 10">Glycan metabolism; pectin degradation; 2-dehydro-3-deoxy-D-gluconate from pectin: step 1/5.</text>
</comment>
<dbReference type="FunFam" id="2.160.20.10:FF:000092">
    <property type="entry name" value="Putative pectinesterase 57"/>
    <property type="match status" value="1"/>
</dbReference>
<dbReference type="SUPFAM" id="SSF101148">
    <property type="entry name" value="Plant invertase/pectin methylesterase inhibitor"/>
    <property type="match status" value="1"/>
</dbReference>
<sequence length="438" mass="47518">MVSFRIPLILIQILILLPISLASTSVTTSVCKSTPYPDVCLDSLKLSVSININGIILQSLKVAISEALKLSTLMSNADGFNIIEMHKGTIQDCNELHQITLASLDKSLTRLAATSSSKTSKLADVNAFLAAAVTNKDTCLEGLESASGPSKPLVVGTIIAAYKHVSNCLSLLSDSPPSGSRDVSDKGMAWLSKKDGYDEGDDDDDNMLTVAADGSGNFTTITEAINFAPNNSVDRVIIYIKQGLYEENVEIPSYKPNIVLLGDGRDATIISGNRSVVDGWTTFRSATVAVSGEGFLARDIGFYNFAGPEKHQAVALRINADLAAVYRCTISGYQDTLYVHSFRQFYRECDIYGTIDYIFGNAAVVFQGCNIISRMPMPGQFTVISAQSRDSPYEQTGISFQNCSIVAAEDLQNFNYGHKLSWTAMEAILSDRIHRVLH</sequence>
<dbReference type="EMBL" id="JBCNJP010000011">
    <property type="protein sequence ID" value="KAK9071180.1"/>
    <property type="molecule type" value="Genomic_DNA"/>
</dbReference>
<dbReference type="Pfam" id="PF01095">
    <property type="entry name" value="Pectinesterase"/>
    <property type="match status" value="1"/>
</dbReference>
<dbReference type="InterPro" id="IPR011050">
    <property type="entry name" value="Pectin_lyase_fold/virulence"/>
</dbReference>
<dbReference type="NCBIfam" id="TIGR01614">
    <property type="entry name" value="PME_inhib"/>
    <property type="match status" value="1"/>
</dbReference>
<evidence type="ECO:0000313" key="13">
    <source>
        <dbReference type="Proteomes" id="UP001408789"/>
    </source>
</evidence>
<name>A0AAP0DDW8_9ASTR</name>
<dbReference type="Proteomes" id="UP001408789">
    <property type="component" value="Unassembled WGS sequence"/>
</dbReference>
<keyword evidence="7" id="KW-0961">Cell wall biogenesis/degradation</keyword>
<comment type="similarity">
    <text evidence="3">In the C-terminal section; belongs to the pectinesterase family.</text>
</comment>
<evidence type="ECO:0000313" key="12">
    <source>
        <dbReference type="EMBL" id="KAK9071180.1"/>
    </source>
</evidence>
<dbReference type="GO" id="GO:0045490">
    <property type="term" value="P:pectin catabolic process"/>
    <property type="evidence" value="ECO:0007669"/>
    <property type="project" value="UniProtKB-UniRule"/>
</dbReference>
<keyword evidence="5 10" id="KW-0378">Hydrolase</keyword>